<gene>
    <name evidence="6" type="ORF">J2T10_004591</name>
</gene>
<keyword evidence="7" id="KW-1185">Reference proteome</keyword>
<dbReference type="EMBL" id="JAUSSW010000029">
    <property type="protein sequence ID" value="MDQ0104913.1"/>
    <property type="molecule type" value="Genomic_DNA"/>
</dbReference>
<protein>
    <submittedName>
        <fullName evidence="6">AcrR family transcriptional regulator</fullName>
    </submittedName>
</protein>
<feature type="DNA-binding region" description="H-T-H motif" evidence="4">
    <location>
        <begin position="35"/>
        <end position="54"/>
    </location>
</feature>
<evidence type="ECO:0000313" key="6">
    <source>
        <dbReference type="EMBL" id="MDQ0104913.1"/>
    </source>
</evidence>
<dbReference type="Proteomes" id="UP001244563">
    <property type="component" value="Unassembled WGS sequence"/>
</dbReference>
<name>A0ABT9TT98_PAENI</name>
<dbReference type="InterPro" id="IPR009057">
    <property type="entry name" value="Homeodomain-like_sf"/>
</dbReference>
<evidence type="ECO:0000256" key="3">
    <source>
        <dbReference type="ARBA" id="ARBA00023163"/>
    </source>
</evidence>
<keyword evidence="1" id="KW-0805">Transcription regulation</keyword>
<reference evidence="6 7" key="1">
    <citation type="submission" date="2023-07" db="EMBL/GenBank/DDBJ databases">
        <title>Sorghum-associated microbial communities from plants grown in Nebraska, USA.</title>
        <authorList>
            <person name="Schachtman D."/>
        </authorList>
    </citation>
    <scope>NUCLEOTIDE SEQUENCE [LARGE SCALE GENOMIC DNA]</scope>
    <source>
        <strain evidence="6 7">CC523</strain>
    </source>
</reference>
<dbReference type="Pfam" id="PF17754">
    <property type="entry name" value="TetR_C_14"/>
    <property type="match status" value="1"/>
</dbReference>
<dbReference type="PRINTS" id="PR00455">
    <property type="entry name" value="HTHTETR"/>
</dbReference>
<dbReference type="RefSeq" id="WP_064723915.1">
    <property type="nucleotide sequence ID" value="NZ_BDDW01000039.1"/>
</dbReference>
<dbReference type="InterPro" id="IPR050109">
    <property type="entry name" value="HTH-type_TetR-like_transc_reg"/>
</dbReference>
<evidence type="ECO:0000256" key="2">
    <source>
        <dbReference type="ARBA" id="ARBA00023125"/>
    </source>
</evidence>
<dbReference type="Gene3D" id="1.10.357.10">
    <property type="entry name" value="Tetracycline Repressor, domain 2"/>
    <property type="match status" value="1"/>
</dbReference>
<dbReference type="GeneID" id="84019781"/>
<dbReference type="InterPro" id="IPR001647">
    <property type="entry name" value="HTH_TetR"/>
</dbReference>
<keyword evidence="3" id="KW-0804">Transcription</keyword>
<evidence type="ECO:0000256" key="1">
    <source>
        <dbReference type="ARBA" id="ARBA00023015"/>
    </source>
</evidence>
<dbReference type="PANTHER" id="PTHR30055">
    <property type="entry name" value="HTH-TYPE TRANSCRIPTIONAL REGULATOR RUTR"/>
    <property type="match status" value="1"/>
</dbReference>
<comment type="caution">
    <text evidence="6">The sequence shown here is derived from an EMBL/GenBank/DDBJ whole genome shotgun (WGS) entry which is preliminary data.</text>
</comment>
<dbReference type="InterPro" id="IPR041347">
    <property type="entry name" value="MftR_C"/>
</dbReference>
<dbReference type="PROSITE" id="PS50977">
    <property type="entry name" value="HTH_TETR_2"/>
    <property type="match status" value="1"/>
</dbReference>
<organism evidence="6 7">
    <name type="scientific">Paenarthrobacter nicotinovorans</name>
    <name type="common">Arthrobacter nicotinovorans</name>
    <dbReference type="NCBI Taxonomy" id="29320"/>
    <lineage>
        <taxon>Bacteria</taxon>
        <taxon>Bacillati</taxon>
        <taxon>Actinomycetota</taxon>
        <taxon>Actinomycetes</taxon>
        <taxon>Micrococcales</taxon>
        <taxon>Micrococcaceae</taxon>
        <taxon>Paenarthrobacter</taxon>
    </lineage>
</organism>
<dbReference type="PANTHER" id="PTHR30055:SF238">
    <property type="entry name" value="MYCOFACTOCIN BIOSYNTHESIS TRANSCRIPTIONAL REGULATOR MFTR-RELATED"/>
    <property type="match status" value="1"/>
</dbReference>
<dbReference type="SUPFAM" id="SSF46689">
    <property type="entry name" value="Homeodomain-like"/>
    <property type="match status" value="1"/>
</dbReference>
<evidence type="ECO:0000259" key="5">
    <source>
        <dbReference type="PROSITE" id="PS50977"/>
    </source>
</evidence>
<accession>A0ABT9TT98</accession>
<dbReference type="Gene3D" id="1.10.10.60">
    <property type="entry name" value="Homeodomain-like"/>
    <property type="match status" value="1"/>
</dbReference>
<feature type="domain" description="HTH tetR-type" evidence="5">
    <location>
        <begin position="12"/>
        <end position="72"/>
    </location>
</feature>
<evidence type="ECO:0000256" key="4">
    <source>
        <dbReference type="PROSITE-ProRule" id="PRU00335"/>
    </source>
</evidence>
<dbReference type="Pfam" id="PF00440">
    <property type="entry name" value="TetR_N"/>
    <property type="match status" value="1"/>
</dbReference>
<proteinExistence type="predicted"/>
<evidence type="ECO:0000313" key="7">
    <source>
        <dbReference type="Proteomes" id="UP001244563"/>
    </source>
</evidence>
<sequence length="189" mass="20350">MDLQSQPSARASRTRARLIDAGLELFERNGYDQTTAAEIAAAAGVTEMTFFRHFSTKDQLLLDDPYDPLLAAAVLEQPAARSLRRIINGIRAVWRDLPEPASDFTRRRIRIVAATPGLRAAVARNNARTETVIADALIADGADPLESRVAAAAVIAAMSVALIEWSLQEEATLSGTIESALDVLEASHG</sequence>
<keyword evidence="2 4" id="KW-0238">DNA-binding</keyword>